<dbReference type="InterPro" id="IPR002109">
    <property type="entry name" value="Glutaredoxin"/>
</dbReference>
<dbReference type="PANTHER" id="PTHR45669:SF36">
    <property type="entry name" value="GLUTAREDOXIN DOMAIN-CONTAINING PROTEIN"/>
    <property type="match status" value="1"/>
</dbReference>
<evidence type="ECO:0000313" key="4">
    <source>
        <dbReference type="Proteomes" id="UP001396334"/>
    </source>
</evidence>
<organism evidence="3 4">
    <name type="scientific">Hibiscus sabdariffa</name>
    <name type="common">roselle</name>
    <dbReference type="NCBI Taxonomy" id="183260"/>
    <lineage>
        <taxon>Eukaryota</taxon>
        <taxon>Viridiplantae</taxon>
        <taxon>Streptophyta</taxon>
        <taxon>Embryophyta</taxon>
        <taxon>Tracheophyta</taxon>
        <taxon>Spermatophyta</taxon>
        <taxon>Magnoliopsida</taxon>
        <taxon>eudicotyledons</taxon>
        <taxon>Gunneridae</taxon>
        <taxon>Pentapetalae</taxon>
        <taxon>rosids</taxon>
        <taxon>malvids</taxon>
        <taxon>Malvales</taxon>
        <taxon>Malvaceae</taxon>
        <taxon>Malvoideae</taxon>
        <taxon>Hibiscus</taxon>
    </lineage>
</organism>
<protein>
    <recommendedName>
        <fullName evidence="2">Glutaredoxin domain-containing protein</fullName>
    </recommendedName>
</protein>
<feature type="compositionally biased region" description="Low complexity" evidence="1">
    <location>
        <begin position="8"/>
        <end position="32"/>
    </location>
</feature>
<dbReference type="Pfam" id="PF00462">
    <property type="entry name" value="Glutaredoxin"/>
    <property type="match status" value="1"/>
</dbReference>
<feature type="domain" description="Glutaredoxin" evidence="2">
    <location>
        <begin position="86"/>
        <end position="154"/>
    </location>
</feature>
<keyword evidence="4" id="KW-1185">Reference proteome</keyword>
<dbReference type="PROSITE" id="PS51354">
    <property type="entry name" value="GLUTAREDOXIN_2"/>
    <property type="match status" value="1"/>
</dbReference>
<dbReference type="Pfam" id="PF23733">
    <property type="entry name" value="GRXCR1-2_C"/>
    <property type="match status" value="1"/>
</dbReference>
<dbReference type="Proteomes" id="UP001396334">
    <property type="component" value="Unassembled WGS sequence"/>
</dbReference>
<gene>
    <name evidence="3" type="ORF">V6N11_070867</name>
</gene>
<name>A0ABR1ZX14_9ROSI</name>
<sequence length="241" mass="26704">MFPRWLKSPKTNSGSSTPKSPNSGSSSPKSPSHFSFTSFKDINTVLKEDETFRSVFHRHKLSTSLFRSSSAKAAKSGHHSDQRVVLFFTSLRVVRKTFEDCKTVRSILRGYGVPVDERDLSLDSDSVEELQGIIGRGGMKRFTLPLVFIGGKFIGGGEEIKRLHERGELKNLIGLSPIAVGSNVCDVCGGLRFVLCRECNGSHKIYFERSGFRSCNECNVNGLVRCPSCSPGHRRMAYSFS</sequence>
<reference evidence="3 4" key="1">
    <citation type="journal article" date="2024" name="G3 (Bethesda)">
        <title>Genome assembly of Hibiscus sabdariffa L. provides insights into metabolisms of medicinal natural products.</title>
        <authorList>
            <person name="Kim T."/>
        </authorList>
    </citation>
    <scope>NUCLEOTIDE SEQUENCE [LARGE SCALE GENOMIC DNA]</scope>
    <source>
        <strain evidence="3">TK-2024</strain>
        <tissue evidence="3">Old leaves</tissue>
    </source>
</reference>
<evidence type="ECO:0000256" key="1">
    <source>
        <dbReference type="SAM" id="MobiDB-lite"/>
    </source>
</evidence>
<dbReference type="EMBL" id="JBBPBN010000510">
    <property type="protein sequence ID" value="KAK8485264.1"/>
    <property type="molecule type" value="Genomic_DNA"/>
</dbReference>
<accession>A0ABR1ZX14</accession>
<dbReference type="SUPFAM" id="SSF52833">
    <property type="entry name" value="Thioredoxin-like"/>
    <property type="match status" value="1"/>
</dbReference>
<evidence type="ECO:0000313" key="3">
    <source>
        <dbReference type="EMBL" id="KAK8485264.1"/>
    </source>
</evidence>
<proteinExistence type="predicted"/>
<evidence type="ECO:0000259" key="2">
    <source>
        <dbReference type="Pfam" id="PF00462"/>
    </source>
</evidence>
<comment type="caution">
    <text evidence="3">The sequence shown here is derived from an EMBL/GenBank/DDBJ whole genome shotgun (WGS) entry which is preliminary data.</text>
</comment>
<dbReference type="Gene3D" id="3.40.30.10">
    <property type="entry name" value="Glutaredoxin"/>
    <property type="match status" value="1"/>
</dbReference>
<feature type="region of interest" description="Disordered" evidence="1">
    <location>
        <begin position="1"/>
        <end position="32"/>
    </location>
</feature>
<dbReference type="InterPro" id="IPR036249">
    <property type="entry name" value="Thioredoxin-like_sf"/>
</dbReference>
<dbReference type="PANTHER" id="PTHR45669">
    <property type="entry name" value="GLUTAREDOXIN DOMAIN-CONTAINING CYSTEINE-RICH PROTEIN CG12206-RELATED"/>
    <property type="match status" value="1"/>
</dbReference>